<evidence type="ECO:0008006" key="3">
    <source>
        <dbReference type="Google" id="ProtNLM"/>
    </source>
</evidence>
<dbReference type="PATRIC" id="fig|1129374.4.peg.2957"/>
<dbReference type="eggNOG" id="ENOG502Z9I7">
    <property type="taxonomic scope" value="Bacteria"/>
</dbReference>
<organism evidence="1 2">
    <name type="scientific">Alishewanella jeotgali KCTC 22429</name>
    <dbReference type="NCBI Taxonomy" id="1129374"/>
    <lineage>
        <taxon>Bacteria</taxon>
        <taxon>Pseudomonadati</taxon>
        <taxon>Pseudomonadota</taxon>
        <taxon>Gammaproteobacteria</taxon>
        <taxon>Alteromonadales</taxon>
        <taxon>Alteromonadaceae</taxon>
        <taxon>Alishewanella</taxon>
    </lineage>
</organism>
<dbReference type="STRING" id="1129374.AJE_14930"/>
<keyword evidence="2" id="KW-1185">Reference proteome</keyword>
<accession>H3ZHX8</accession>
<dbReference type="AlphaFoldDB" id="H3ZHX8"/>
<proteinExistence type="predicted"/>
<dbReference type="EMBL" id="AHTH01000048">
    <property type="protein sequence ID" value="EHR39984.1"/>
    <property type="molecule type" value="Genomic_DNA"/>
</dbReference>
<dbReference type="RefSeq" id="WP_008951538.1">
    <property type="nucleotide sequence ID" value="NZ_AHTH01000048.1"/>
</dbReference>
<evidence type="ECO:0000313" key="2">
    <source>
        <dbReference type="Proteomes" id="UP000012046"/>
    </source>
</evidence>
<sequence>MRKTLIAAAVVAAGAAGYYFLSKQDSQAFHAELAYVPADTVLFSGQFKALDMVSYLATVGITPDYLSGEDLQQGLAVLQQQAPAAGQFALALFEGFINALGSPEQFERETGIANASRSLFYLVGAAPVVRLELANEQAFLSFLDNLGQRSGLSYQDASLNGHSFRRYRPDDAPEGFELLVSTERGWATIALHHHALSDSHRLQSLALEQPAKNLANSGKLENYVKQYQLKTDGLGFLSTEQLALALTTTDGNQLARDLQLTFNGEMPEALQSWQTPACRTDMQMLAQTWPGMVMDSELVTQANGQFHIRSKMLLPTSSKVALEGLQGLQGFIPAALNGKVHSSMFYLALGTEISQLTPSVSKIWAGMTDLSVSCEPLVAVQEQMKAQNPLMMLAMAGMAANGLQGFSVTINGFSLDPATGQPNQADALVTVSADNPQTLAANAIAMAPMLAGIQLPAAGEEISVSEVFPPAAMLGLDLRLKASANHLMLYVGDKAKAQATQLASEKLTKNGIMAVGADYKQFFSALSDAAAMSGQPVPDELKRMMDSNMQLGFGFGIEQHGIVFNTELKTSR</sequence>
<evidence type="ECO:0000313" key="1">
    <source>
        <dbReference type="EMBL" id="EHR39984.1"/>
    </source>
</evidence>
<reference evidence="1 2" key="1">
    <citation type="journal article" date="2012" name="J. Bacteriol.">
        <title>Genome Sequence of Extracellular-Protease-Producing Alishewanella jeotgali Isolated from Traditional Korean Fermented Seafood.</title>
        <authorList>
            <person name="Jung J."/>
            <person name="Chun J."/>
            <person name="Park W."/>
        </authorList>
    </citation>
    <scope>NUCLEOTIDE SEQUENCE [LARGE SCALE GENOMIC DNA]</scope>
    <source>
        <strain evidence="1 2">KCTC 22429</strain>
    </source>
</reference>
<comment type="caution">
    <text evidence="1">The sequence shown here is derived from an EMBL/GenBank/DDBJ whole genome shotgun (WGS) entry which is preliminary data.</text>
</comment>
<dbReference type="Proteomes" id="UP000012046">
    <property type="component" value="Unassembled WGS sequence"/>
</dbReference>
<protein>
    <recommendedName>
        <fullName evidence="3">DUF3352 domain-containing protein</fullName>
    </recommendedName>
</protein>
<name>H3ZHX8_9ALTE</name>
<gene>
    <name evidence="1" type="ORF">AJE_14930</name>
</gene>